<dbReference type="PANTHER" id="PTHR36448:SF2">
    <property type="entry name" value="CUPIN TYPE-1 DOMAIN-CONTAINING PROTEIN"/>
    <property type="match status" value="1"/>
</dbReference>
<dbReference type="RefSeq" id="WP_096351907.1">
    <property type="nucleotide sequence ID" value="NZ_AP014946.1"/>
</dbReference>
<keyword evidence="2" id="KW-1185">Reference proteome</keyword>
<dbReference type="InterPro" id="IPR014500">
    <property type="entry name" value="UCP019307_cupin"/>
</dbReference>
<dbReference type="KEGG" id="vgo:GJW-30_1_00793"/>
<dbReference type="InterPro" id="IPR047121">
    <property type="entry name" value="YjiB-like"/>
</dbReference>
<dbReference type="CDD" id="cd02219">
    <property type="entry name" value="cupin_YjlB-like"/>
    <property type="match status" value="1"/>
</dbReference>
<dbReference type="InterPro" id="IPR014710">
    <property type="entry name" value="RmlC-like_jellyroll"/>
</dbReference>
<dbReference type="SUPFAM" id="SSF51182">
    <property type="entry name" value="RmlC-like cupins"/>
    <property type="match status" value="1"/>
</dbReference>
<accession>A0A0S3PR50</accession>
<gene>
    <name evidence="1" type="ORF">GJW-30_1_00793</name>
</gene>
<organism evidence="1 2">
    <name type="scientific">Variibacter gotjawalensis</name>
    <dbReference type="NCBI Taxonomy" id="1333996"/>
    <lineage>
        <taxon>Bacteria</taxon>
        <taxon>Pseudomonadati</taxon>
        <taxon>Pseudomonadota</taxon>
        <taxon>Alphaproteobacteria</taxon>
        <taxon>Hyphomicrobiales</taxon>
        <taxon>Nitrobacteraceae</taxon>
        <taxon>Variibacter</taxon>
    </lineage>
</organism>
<dbReference type="EMBL" id="AP014946">
    <property type="protein sequence ID" value="BAT58270.1"/>
    <property type="molecule type" value="Genomic_DNA"/>
</dbReference>
<dbReference type="OrthoDB" id="9791759at2"/>
<dbReference type="Proteomes" id="UP000236884">
    <property type="component" value="Chromosome"/>
</dbReference>
<dbReference type="PANTHER" id="PTHR36448">
    <property type="entry name" value="BLR7373 PROTEIN"/>
    <property type="match status" value="1"/>
</dbReference>
<protein>
    <submittedName>
        <fullName evidence="1">Uncharacterized protein</fullName>
    </submittedName>
</protein>
<name>A0A0S3PR50_9BRAD</name>
<reference evidence="1 2" key="1">
    <citation type="submission" date="2015-08" db="EMBL/GenBank/DDBJ databases">
        <title>Investigation of the bacterial diversity of lava forest soil.</title>
        <authorList>
            <person name="Lee J.S."/>
        </authorList>
    </citation>
    <scope>NUCLEOTIDE SEQUENCE [LARGE SCALE GENOMIC DNA]</scope>
    <source>
        <strain evidence="1 2">GJW-30</strain>
    </source>
</reference>
<sequence>MTNTVEPRALRFSDDGMIPNNPKLPMLVYAQAFDLDSEPDPAAVFEQTFKRNRWGNSWRNGIFPYVHYHSAIHEVLGIAQGHARVRFGGNQGVELNLKAGDVAVLPAGTGHHRLSASPDLLVVGAYPPDGEYDLCRGSAEELRAARISIPRVPIPDYDPLGGKGGALPRLWRA</sequence>
<dbReference type="Gene3D" id="2.60.120.10">
    <property type="entry name" value="Jelly Rolls"/>
    <property type="match status" value="1"/>
</dbReference>
<dbReference type="InterPro" id="IPR011051">
    <property type="entry name" value="RmlC_Cupin_sf"/>
</dbReference>
<evidence type="ECO:0000313" key="1">
    <source>
        <dbReference type="EMBL" id="BAT58270.1"/>
    </source>
</evidence>
<dbReference type="PIRSF" id="PIRSF019307">
    <property type="entry name" value="UCP019307"/>
    <property type="match status" value="1"/>
</dbReference>
<proteinExistence type="predicted"/>
<dbReference type="AlphaFoldDB" id="A0A0S3PR50"/>
<evidence type="ECO:0000313" key="2">
    <source>
        <dbReference type="Proteomes" id="UP000236884"/>
    </source>
</evidence>